<protein>
    <submittedName>
        <fullName evidence="1">Uncharacterized protein</fullName>
    </submittedName>
</protein>
<reference evidence="1 2" key="1">
    <citation type="submission" date="2017-12" db="EMBL/GenBank/DDBJ databases">
        <title>Comparative genomics of Botrytis spp.</title>
        <authorList>
            <person name="Valero-Jimenez C.A."/>
            <person name="Tapia P."/>
            <person name="Veloso J."/>
            <person name="Silva-Moreno E."/>
            <person name="Staats M."/>
            <person name="Valdes J.H."/>
            <person name="Van Kan J.A.L."/>
        </authorList>
    </citation>
    <scope>NUCLEOTIDE SEQUENCE [LARGE SCALE GENOMIC DNA]</scope>
    <source>
        <strain evidence="1 2">Bt9001</strain>
    </source>
</reference>
<evidence type="ECO:0000313" key="2">
    <source>
        <dbReference type="Proteomes" id="UP000297777"/>
    </source>
</evidence>
<dbReference type="AlphaFoldDB" id="A0A4Z1F9P6"/>
<comment type="caution">
    <text evidence="1">The sequence shown here is derived from an EMBL/GenBank/DDBJ whole genome shotgun (WGS) entry which is preliminary data.</text>
</comment>
<dbReference type="EMBL" id="PQXH01000001">
    <property type="protein sequence ID" value="TGO20049.1"/>
    <property type="molecule type" value="Genomic_DNA"/>
</dbReference>
<dbReference type="Proteomes" id="UP000297777">
    <property type="component" value="Unassembled WGS sequence"/>
</dbReference>
<name>A0A4Z1F9P6_9HELO</name>
<proteinExistence type="predicted"/>
<organism evidence="1 2">
    <name type="scientific">Botrytis tulipae</name>
    <dbReference type="NCBI Taxonomy" id="87230"/>
    <lineage>
        <taxon>Eukaryota</taxon>
        <taxon>Fungi</taxon>
        <taxon>Dikarya</taxon>
        <taxon>Ascomycota</taxon>
        <taxon>Pezizomycotina</taxon>
        <taxon>Leotiomycetes</taxon>
        <taxon>Helotiales</taxon>
        <taxon>Sclerotiniaceae</taxon>
        <taxon>Botrytis</taxon>
    </lineage>
</organism>
<accession>A0A4Z1F9P6</accession>
<gene>
    <name evidence="1" type="ORF">BTUL_0001g00560</name>
</gene>
<evidence type="ECO:0000313" key="1">
    <source>
        <dbReference type="EMBL" id="TGO20049.1"/>
    </source>
</evidence>
<sequence length="61" mass="6930">MFINNVCFADEVGNKRKAHSLKSSSRFESTGIASKMKELLKDVTEIRQEAKVSYFPVGLHR</sequence>
<keyword evidence="2" id="KW-1185">Reference proteome</keyword>